<gene>
    <name evidence="2" type="ORF">GGR04_002396</name>
</gene>
<comment type="caution">
    <text evidence="2">The sequence shown here is derived from an EMBL/GenBank/DDBJ whole genome shotgun (WGS) entry which is preliminary data.</text>
</comment>
<dbReference type="Pfam" id="PF09991">
    <property type="entry name" value="DUF2232"/>
    <property type="match status" value="1"/>
</dbReference>
<keyword evidence="3" id="KW-1185">Reference proteome</keyword>
<feature type="transmembrane region" description="Helical" evidence="1">
    <location>
        <begin position="60"/>
        <end position="93"/>
    </location>
</feature>
<dbReference type="InterPro" id="IPR018710">
    <property type="entry name" value="DUF2232"/>
</dbReference>
<evidence type="ECO:0000313" key="2">
    <source>
        <dbReference type="EMBL" id="MBB3998555.1"/>
    </source>
</evidence>
<keyword evidence="1" id="KW-0472">Membrane</keyword>
<protein>
    <recommendedName>
        <fullName evidence="4">DUF2232 domain-containing protein</fullName>
    </recommendedName>
</protein>
<name>A0A7W6H477_9HYPH</name>
<dbReference type="Proteomes" id="UP000542776">
    <property type="component" value="Unassembled WGS sequence"/>
</dbReference>
<organism evidence="2 3">
    <name type="scientific">Aureimonas pseudogalii</name>
    <dbReference type="NCBI Taxonomy" id="1744844"/>
    <lineage>
        <taxon>Bacteria</taxon>
        <taxon>Pseudomonadati</taxon>
        <taxon>Pseudomonadota</taxon>
        <taxon>Alphaproteobacteria</taxon>
        <taxon>Hyphomicrobiales</taxon>
        <taxon>Aurantimonadaceae</taxon>
        <taxon>Aureimonas</taxon>
    </lineage>
</organism>
<sequence>MKPDALLTGLAAGAATALLFAGLVVQSPGAVGLALAAPIPVLLASLGWGSKSGFLAAITAFIAVSAFVGSVLGGLTILLSVGLPAAIVGHVAGLARPVGDPQVPTLDWFPVRRILFAIAALIAAACIGLGWLSGYDPAEVGTVMTQALQTQSAETGVSPEQIEEFTRFAVTASPFVLPAFLVVTMVVCLYLSAAIVRLSGRLPRPKDDLPATATLPRVALPVFALALAACFAPGAMGLLGAVVTGAFASAFTLAGLAAIHRRTRGRAARGLLLFTAYAAILLLSFPLLAFMVLGLFETAKPPAAPASPA</sequence>
<evidence type="ECO:0008006" key="4">
    <source>
        <dbReference type="Google" id="ProtNLM"/>
    </source>
</evidence>
<feature type="transmembrane region" description="Helical" evidence="1">
    <location>
        <begin position="241"/>
        <end position="259"/>
    </location>
</feature>
<dbReference type="AlphaFoldDB" id="A0A7W6H477"/>
<dbReference type="EMBL" id="JACIEK010000005">
    <property type="protein sequence ID" value="MBB3998555.1"/>
    <property type="molecule type" value="Genomic_DNA"/>
</dbReference>
<evidence type="ECO:0000256" key="1">
    <source>
        <dbReference type="SAM" id="Phobius"/>
    </source>
</evidence>
<feature type="transmembrane region" description="Helical" evidence="1">
    <location>
        <begin position="114"/>
        <end position="134"/>
    </location>
</feature>
<feature type="transmembrane region" description="Helical" evidence="1">
    <location>
        <begin position="175"/>
        <end position="198"/>
    </location>
</feature>
<reference evidence="2 3" key="1">
    <citation type="submission" date="2020-08" db="EMBL/GenBank/DDBJ databases">
        <title>Genomic Encyclopedia of Type Strains, Phase IV (KMG-IV): sequencing the most valuable type-strain genomes for metagenomic binning, comparative biology and taxonomic classification.</title>
        <authorList>
            <person name="Goeker M."/>
        </authorList>
    </citation>
    <scope>NUCLEOTIDE SEQUENCE [LARGE SCALE GENOMIC DNA]</scope>
    <source>
        <strain evidence="2 3">DSM 102238</strain>
    </source>
</reference>
<dbReference type="RefSeq" id="WP_183200092.1">
    <property type="nucleotide sequence ID" value="NZ_JACIEK010000005.1"/>
</dbReference>
<keyword evidence="1" id="KW-1133">Transmembrane helix</keyword>
<feature type="transmembrane region" description="Helical" evidence="1">
    <location>
        <begin position="271"/>
        <end position="296"/>
    </location>
</feature>
<proteinExistence type="predicted"/>
<accession>A0A7W6H477</accession>
<keyword evidence="1" id="KW-0812">Transmembrane</keyword>
<evidence type="ECO:0000313" key="3">
    <source>
        <dbReference type="Proteomes" id="UP000542776"/>
    </source>
</evidence>